<name>A0A2M8LFU7_9BACT</name>
<evidence type="ECO:0000313" key="2">
    <source>
        <dbReference type="EMBL" id="PJE76330.1"/>
    </source>
</evidence>
<keyword evidence="1" id="KW-0812">Transmembrane</keyword>
<evidence type="ECO:0000313" key="3">
    <source>
        <dbReference type="Proteomes" id="UP000231152"/>
    </source>
</evidence>
<organism evidence="2 3">
    <name type="scientific">Candidatus Uhrbacteria bacterium CG10_big_fil_rev_8_21_14_0_10_48_11</name>
    <dbReference type="NCBI Taxonomy" id="1975037"/>
    <lineage>
        <taxon>Bacteria</taxon>
        <taxon>Candidatus Uhriibacteriota</taxon>
    </lineage>
</organism>
<reference evidence="2 3" key="1">
    <citation type="submission" date="2017-09" db="EMBL/GenBank/DDBJ databases">
        <title>Depth-based differentiation of microbial function through sediment-hosted aquifers and enrichment of novel symbionts in the deep terrestrial subsurface.</title>
        <authorList>
            <person name="Probst A.J."/>
            <person name="Ladd B."/>
            <person name="Jarett J.K."/>
            <person name="Geller-Mcgrath D.E."/>
            <person name="Sieber C.M."/>
            <person name="Emerson J.B."/>
            <person name="Anantharaman K."/>
            <person name="Thomas B.C."/>
            <person name="Malmstrom R."/>
            <person name="Stieglmeier M."/>
            <person name="Klingl A."/>
            <person name="Woyke T."/>
            <person name="Ryan C.M."/>
            <person name="Banfield J.F."/>
        </authorList>
    </citation>
    <scope>NUCLEOTIDE SEQUENCE [LARGE SCALE GENOMIC DNA]</scope>
    <source>
        <strain evidence="2">CG10_big_fil_rev_8_21_14_0_10_48_11</strain>
    </source>
</reference>
<gene>
    <name evidence="2" type="ORF">COV04_00450</name>
</gene>
<comment type="caution">
    <text evidence="2">The sequence shown here is derived from an EMBL/GenBank/DDBJ whole genome shotgun (WGS) entry which is preliminary data.</text>
</comment>
<dbReference type="EMBL" id="PFET01000001">
    <property type="protein sequence ID" value="PJE76330.1"/>
    <property type="molecule type" value="Genomic_DNA"/>
</dbReference>
<protein>
    <submittedName>
        <fullName evidence="2">Uncharacterized protein</fullName>
    </submittedName>
</protein>
<keyword evidence="1" id="KW-1133">Transmembrane helix</keyword>
<dbReference type="Proteomes" id="UP000231152">
    <property type="component" value="Unassembled WGS sequence"/>
</dbReference>
<feature type="transmembrane region" description="Helical" evidence="1">
    <location>
        <begin position="14"/>
        <end position="35"/>
    </location>
</feature>
<evidence type="ECO:0000256" key="1">
    <source>
        <dbReference type="SAM" id="Phobius"/>
    </source>
</evidence>
<dbReference type="AlphaFoldDB" id="A0A2M8LFU7"/>
<sequence>MMPSEKSRRQFRKWLSYVAILIVVVLVLGGGYWGYGTIATPHPDNGKWQAVFLANGQVYFGKLEGVNKPYATLSDIYYLQVSQPLQQPAEGANQQQPNINLIKLGDELHGPEDAMYIERSKILFWENLKDDGRVVQAISQAKK</sequence>
<keyword evidence="1" id="KW-0472">Membrane</keyword>
<proteinExistence type="predicted"/>
<accession>A0A2M8LFU7</accession>